<evidence type="ECO:0000256" key="2">
    <source>
        <dbReference type="ARBA" id="ARBA00006344"/>
    </source>
</evidence>
<keyword evidence="5" id="KW-0999">Mitochondrion inner membrane</keyword>
<dbReference type="Proteomes" id="UP000017836">
    <property type="component" value="Unassembled WGS sequence"/>
</dbReference>
<comment type="similarity">
    <text evidence="2 12">Belongs to the TIM50 family.</text>
</comment>
<protein>
    <recommendedName>
        <fullName evidence="12">Mitochondrial import inner membrane translocase subunit TIM50</fullName>
    </recommendedName>
</protein>
<keyword evidence="11" id="KW-0472">Membrane</keyword>
<reference evidence="15" key="1">
    <citation type="journal article" date="2013" name="Science">
        <title>The Amborella genome and the evolution of flowering plants.</title>
        <authorList>
            <consortium name="Amborella Genome Project"/>
        </authorList>
    </citation>
    <scope>NUCLEOTIDE SEQUENCE [LARGE SCALE GENOMIC DNA]</scope>
</reference>
<evidence type="ECO:0000256" key="10">
    <source>
        <dbReference type="ARBA" id="ARBA00023128"/>
    </source>
</evidence>
<dbReference type="STRING" id="13333.W1NLE5"/>
<comment type="subcellular location">
    <subcellularLocation>
        <location evidence="1 12">Mitochondrion inner membrane</location>
        <topology evidence="1 12">Single-pass membrane protein</topology>
    </subcellularLocation>
</comment>
<name>W1NLE5_AMBTC</name>
<evidence type="ECO:0000256" key="1">
    <source>
        <dbReference type="ARBA" id="ARBA00004434"/>
    </source>
</evidence>
<comment type="subunit">
    <text evidence="12">Component of the TIM23 complex.</text>
</comment>
<evidence type="ECO:0000313" key="14">
    <source>
        <dbReference type="EMBL" id="ERM96647.1"/>
    </source>
</evidence>
<keyword evidence="8" id="KW-1133">Transmembrane helix</keyword>
<dbReference type="FunFam" id="3.40.50.1000:FF:000019">
    <property type="entry name" value="Mitochondrial import inner membrane translocase subunit TIM50"/>
    <property type="match status" value="1"/>
</dbReference>
<dbReference type="GO" id="GO:0030150">
    <property type="term" value="P:protein import into mitochondrial matrix"/>
    <property type="evidence" value="ECO:0000318"/>
    <property type="project" value="GO_Central"/>
</dbReference>
<evidence type="ECO:0000256" key="9">
    <source>
        <dbReference type="ARBA" id="ARBA00023010"/>
    </source>
</evidence>
<keyword evidence="3 12" id="KW-0813">Transport</keyword>
<dbReference type="SUPFAM" id="SSF56784">
    <property type="entry name" value="HAD-like"/>
    <property type="match status" value="1"/>
</dbReference>
<dbReference type="CDD" id="cd07521">
    <property type="entry name" value="HAD_FCP1-like"/>
    <property type="match status" value="1"/>
</dbReference>
<accession>W1NLE5</accession>
<dbReference type="HOGENOM" id="CLU_020262_0_0_1"/>
<keyword evidence="15" id="KW-1185">Reference proteome</keyword>
<dbReference type="InterPro" id="IPR036412">
    <property type="entry name" value="HAD-like_sf"/>
</dbReference>
<proteinExistence type="inferred from homology"/>
<dbReference type="OrthoDB" id="287041at2759"/>
<dbReference type="OMA" id="QAMVYST"/>
<evidence type="ECO:0000256" key="6">
    <source>
        <dbReference type="ARBA" id="ARBA00022927"/>
    </source>
</evidence>
<dbReference type="AlphaFoldDB" id="W1NLE5"/>
<evidence type="ECO:0000256" key="7">
    <source>
        <dbReference type="ARBA" id="ARBA00022946"/>
    </source>
</evidence>
<keyword evidence="9 12" id="KW-0811">Translocation</keyword>
<evidence type="ECO:0000313" key="15">
    <source>
        <dbReference type="Proteomes" id="UP000017836"/>
    </source>
</evidence>
<keyword evidence="6 12" id="KW-0653">Protein transport</keyword>
<dbReference type="InterPro" id="IPR023214">
    <property type="entry name" value="HAD_sf"/>
</dbReference>
<evidence type="ECO:0000256" key="8">
    <source>
        <dbReference type="ARBA" id="ARBA00022989"/>
    </source>
</evidence>
<evidence type="ECO:0000256" key="4">
    <source>
        <dbReference type="ARBA" id="ARBA00022692"/>
    </source>
</evidence>
<dbReference type="InterPro" id="IPR004274">
    <property type="entry name" value="FCP1_dom"/>
</dbReference>
<dbReference type="Gene3D" id="3.40.50.1000">
    <property type="entry name" value="HAD superfamily/HAD-like"/>
    <property type="match status" value="1"/>
</dbReference>
<dbReference type="EMBL" id="KI397142">
    <property type="protein sequence ID" value="ERM96647.1"/>
    <property type="molecule type" value="Genomic_DNA"/>
</dbReference>
<keyword evidence="7 12" id="KW-0809">Transit peptide</keyword>
<evidence type="ECO:0000259" key="13">
    <source>
        <dbReference type="PROSITE" id="PS50969"/>
    </source>
</evidence>
<sequence length="380" mass="43823">MAASSLRLLQSRLLPYSRARFLIWSSSAPHQASKEPLMVTSYTLKERNFHDERLNAYQSEQAMDQASKEQVMESSTPTNGTKKGWSFLKFCVFSALTGGVGVASYATYACTLEEVEQKTAALRNPTNYTVDGDGSIFNKMQASLYNAAVTVPAKSIQLYLDLRKSIEDHVKEFTEPSSEKLLPDILPIDQHKFTLVLDLNETLVYSDWKRERGWRTFKRPGVDDFLEHLAPYYEIVVYSDQQSVYVDPIISRLDQKGLIRYRLSRAETKYVDGKHYRDFCKLNRDSSRVLYVSGHALENSLQPENCVPIKPWKLESDDTQLLDLIPFLEYVGSHKPADIKTVLETYQGCDIAKEFLERSRKHQRRWSEQKVQGRFWKWGS</sequence>
<organism evidence="14 15">
    <name type="scientific">Amborella trichopoda</name>
    <dbReference type="NCBI Taxonomy" id="13333"/>
    <lineage>
        <taxon>Eukaryota</taxon>
        <taxon>Viridiplantae</taxon>
        <taxon>Streptophyta</taxon>
        <taxon>Embryophyta</taxon>
        <taxon>Tracheophyta</taxon>
        <taxon>Spermatophyta</taxon>
        <taxon>Magnoliopsida</taxon>
        <taxon>Amborellales</taxon>
        <taxon>Amborellaceae</taxon>
        <taxon>Amborella</taxon>
    </lineage>
</organism>
<evidence type="ECO:0000256" key="12">
    <source>
        <dbReference type="RuleBase" id="RU365079"/>
    </source>
</evidence>
<dbReference type="Gramene" id="ERM96647">
    <property type="protein sequence ID" value="ERM96647"/>
    <property type="gene ID" value="AMTR_s00001p00272400"/>
</dbReference>
<keyword evidence="4" id="KW-0812">Transmembrane</keyword>
<dbReference type="InterPro" id="IPR050365">
    <property type="entry name" value="TIM50"/>
</dbReference>
<dbReference type="eggNOG" id="KOG2832">
    <property type="taxonomic scope" value="Eukaryota"/>
</dbReference>
<dbReference type="SMART" id="SM00577">
    <property type="entry name" value="CPDc"/>
    <property type="match status" value="1"/>
</dbReference>
<evidence type="ECO:0000256" key="11">
    <source>
        <dbReference type="ARBA" id="ARBA00023136"/>
    </source>
</evidence>
<dbReference type="GO" id="GO:0005744">
    <property type="term" value="C:TIM23 mitochondrial import inner membrane translocase complex"/>
    <property type="evidence" value="ECO:0000318"/>
    <property type="project" value="GO_Central"/>
</dbReference>
<dbReference type="PROSITE" id="PS50969">
    <property type="entry name" value="FCP1"/>
    <property type="match status" value="1"/>
</dbReference>
<dbReference type="Pfam" id="PF03031">
    <property type="entry name" value="NIF"/>
    <property type="match status" value="1"/>
</dbReference>
<gene>
    <name evidence="14" type="ORF">AMTR_s00001p00272400</name>
</gene>
<evidence type="ECO:0000256" key="5">
    <source>
        <dbReference type="ARBA" id="ARBA00022792"/>
    </source>
</evidence>
<keyword evidence="10 12" id="KW-0496">Mitochondrion</keyword>
<dbReference type="KEGG" id="atr:18424583"/>
<comment type="function">
    <text evidence="12">Essential component of the TIM23 complex, a complex that mediates the translocation of transit peptide-containing proteins across the mitochondrial inner membrane.</text>
</comment>
<feature type="domain" description="FCP1 homology" evidence="13">
    <location>
        <begin position="188"/>
        <end position="331"/>
    </location>
</feature>
<evidence type="ECO:0000256" key="3">
    <source>
        <dbReference type="ARBA" id="ARBA00022448"/>
    </source>
</evidence>
<dbReference type="PANTHER" id="PTHR12210">
    <property type="entry name" value="DULLARD PROTEIN PHOSPHATASE"/>
    <property type="match status" value="1"/>
</dbReference>